<dbReference type="GO" id="GO:0008168">
    <property type="term" value="F:methyltransferase activity"/>
    <property type="evidence" value="ECO:0007669"/>
    <property type="project" value="UniProtKB-KW"/>
</dbReference>
<evidence type="ECO:0000256" key="2">
    <source>
        <dbReference type="ARBA" id="ARBA00022679"/>
    </source>
</evidence>
<dbReference type="InterPro" id="IPR012340">
    <property type="entry name" value="NA-bd_OB-fold"/>
</dbReference>
<evidence type="ECO:0000256" key="1">
    <source>
        <dbReference type="ARBA" id="ARBA00022603"/>
    </source>
</evidence>
<dbReference type="InterPro" id="IPR030390">
    <property type="entry name" value="MeTrfase_TrmA_AS"/>
</dbReference>
<feature type="domain" description="TRAM" evidence="6">
    <location>
        <begin position="2"/>
        <end position="61"/>
    </location>
</feature>
<dbReference type="PROSITE" id="PS50926">
    <property type="entry name" value="TRAM"/>
    <property type="match status" value="1"/>
</dbReference>
<dbReference type="PANTHER" id="PTHR11061">
    <property type="entry name" value="RNA M5U METHYLTRANSFERASE"/>
    <property type="match status" value="1"/>
</dbReference>
<name>A0ABU7R9E5_9ACTN</name>
<dbReference type="PROSITE" id="PS01231">
    <property type="entry name" value="TRMA_2"/>
    <property type="match status" value="1"/>
</dbReference>
<feature type="active site" description="Nucleophile" evidence="4">
    <location>
        <position position="401"/>
    </location>
</feature>
<dbReference type="Gene3D" id="2.40.50.1070">
    <property type="match status" value="1"/>
</dbReference>
<dbReference type="PROSITE" id="PS01230">
    <property type="entry name" value="TRMA_1"/>
    <property type="match status" value="1"/>
</dbReference>
<evidence type="ECO:0000256" key="4">
    <source>
        <dbReference type="PROSITE-ProRule" id="PRU01024"/>
    </source>
</evidence>
<dbReference type="Pfam" id="PF01938">
    <property type="entry name" value="TRAM"/>
    <property type="match status" value="1"/>
</dbReference>
<dbReference type="Gene3D" id="3.40.50.150">
    <property type="entry name" value="Vaccinia Virus protein VP39"/>
    <property type="match status" value="1"/>
</dbReference>
<keyword evidence="1 4" id="KW-0489">Methyltransferase</keyword>
<dbReference type="RefSeq" id="WP_330957975.1">
    <property type="nucleotide sequence ID" value="NZ_JAZGJQ010000003.1"/>
</dbReference>
<dbReference type="NCBIfam" id="TIGR00479">
    <property type="entry name" value="rumA"/>
    <property type="match status" value="1"/>
</dbReference>
<dbReference type="GO" id="GO:0032259">
    <property type="term" value="P:methylation"/>
    <property type="evidence" value="ECO:0007669"/>
    <property type="project" value="UniProtKB-KW"/>
</dbReference>
<feature type="binding site" evidence="4">
    <location>
        <position position="281"/>
    </location>
    <ligand>
        <name>S-adenosyl-L-methionine</name>
        <dbReference type="ChEBI" id="CHEBI:59789"/>
    </ligand>
</feature>
<evidence type="ECO:0000256" key="5">
    <source>
        <dbReference type="PROSITE-ProRule" id="PRU10015"/>
    </source>
</evidence>
<dbReference type="CDD" id="cd02440">
    <property type="entry name" value="AdoMet_MTases"/>
    <property type="match status" value="1"/>
</dbReference>
<dbReference type="Gene3D" id="2.40.50.140">
    <property type="entry name" value="Nucleic acid-binding proteins"/>
    <property type="match status" value="1"/>
</dbReference>
<reference evidence="7 8" key="1">
    <citation type="submission" date="2024-01" db="EMBL/GenBank/DDBJ databases">
        <title>Description of Olsenella sp. nov., isolated from pig feces.</title>
        <authorList>
            <person name="Chang Y.-H."/>
        </authorList>
    </citation>
    <scope>NUCLEOTIDE SEQUENCE [LARGE SCALE GENOMIC DNA]</scope>
    <source>
        <strain evidence="7 8">YH-ols2223</strain>
    </source>
</reference>
<feature type="active site" evidence="5">
    <location>
        <position position="401"/>
    </location>
</feature>
<protein>
    <submittedName>
        <fullName evidence="7">23S rRNA (Uracil(1939)-C(5))-methyltransferase RlmD</fullName>
        <ecNumber evidence="7">2.1.1.190</ecNumber>
    </submittedName>
</protein>
<keyword evidence="3 4" id="KW-0949">S-adenosyl-L-methionine</keyword>
<feature type="binding site" evidence="4">
    <location>
        <position position="374"/>
    </location>
    <ligand>
        <name>S-adenosyl-L-methionine</name>
        <dbReference type="ChEBI" id="CHEBI:59789"/>
    </ligand>
</feature>
<dbReference type="InterPro" id="IPR010280">
    <property type="entry name" value="U5_MeTrfase_fam"/>
</dbReference>
<dbReference type="EMBL" id="JAZGJQ010000003">
    <property type="protein sequence ID" value="MEE6147210.1"/>
    <property type="molecule type" value="Genomic_DNA"/>
</dbReference>
<dbReference type="InterPro" id="IPR030391">
    <property type="entry name" value="MeTrfase_TrmA_CS"/>
</dbReference>
<dbReference type="EC" id="2.1.1.190" evidence="7"/>
<dbReference type="Pfam" id="PF05958">
    <property type="entry name" value="tRNA_U5-meth_tr"/>
    <property type="match status" value="2"/>
</dbReference>
<evidence type="ECO:0000313" key="8">
    <source>
        <dbReference type="Proteomes" id="UP001332931"/>
    </source>
</evidence>
<feature type="binding site" evidence="4">
    <location>
        <position position="331"/>
    </location>
    <ligand>
        <name>S-adenosyl-L-methionine</name>
        <dbReference type="ChEBI" id="CHEBI:59789"/>
    </ligand>
</feature>
<dbReference type="Proteomes" id="UP001332931">
    <property type="component" value="Unassembled WGS sequence"/>
</dbReference>
<sequence length="447" mass="47597">MGVTGGKALRLRVERMAYGADAIARTDDGETVFVSGGVPGDLVDARVTQDAGTFLRARVESVLEPSPDRVRPACPLAGACGGCPWASLSRPLQLSSKRASVVDSLVRIGRFDPDEAEGLVAPCEAPSAPWGYRNKIELAFARNGRRSIIGMHGTDGTSVVKVPKCPLLSGKNQALVKSVSGALTYLANSDRLSFERIGLRVSERTGDVEVALWTRPEAFPRARAAKIVGDAVKATSVVRVMTKGASKARKIAGLEVLSGKGHWKEWIGGETMRVSAPSFFQVNTTGAERLQELVLEGLSPTPDDEAMDLYCGAGTFTLPLARRCGYVSAVESYGPAVRDLRRNLERAGIGNADPIGGDAGLEFPDTDADVIVVDPPRAGLAADVVQKLSAQPARAIAYVSCDPATLARDLARFRAEGAFRPLSVTPVDLFPQTFHVETVCLLSRKDK</sequence>
<dbReference type="PROSITE" id="PS51687">
    <property type="entry name" value="SAM_MT_RNA_M5U"/>
    <property type="match status" value="1"/>
</dbReference>
<gene>
    <name evidence="7" type="primary">rlmD</name>
    <name evidence="7" type="ORF">VXJ25_04270</name>
</gene>
<keyword evidence="8" id="KW-1185">Reference proteome</keyword>
<dbReference type="SUPFAM" id="SSF53335">
    <property type="entry name" value="S-adenosyl-L-methionine-dependent methyltransferases"/>
    <property type="match status" value="1"/>
</dbReference>
<organism evidence="7 8">
    <name type="scientific">Olsenella absiana</name>
    <dbReference type="NCBI Taxonomy" id="3115222"/>
    <lineage>
        <taxon>Bacteria</taxon>
        <taxon>Bacillati</taxon>
        <taxon>Actinomycetota</taxon>
        <taxon>Coriobacteriia</taxon>
        <taxon>Coriobacteriales</taxon>
        <taxon>Atopobiaceae</taxon>
        <taxon>Olsenella</taxon>
    </lineage>
</organism>
<dbReference type="InterPro" id="IPR002792">
    <property type="entry name" value="TRAM_dom"/>
</dbReference>
<accession>A0ABU7R9E5</accession>
<comment type="similarity">
    <text evidence="4">Belongs to the class I-like SAM-binding methyltransferase superfamily. RNA M5U methyltransferase family.</text>
</comment>
<dbReference type="PANTHER" id="PTHR11061:SF30">
    <property type="entry name" value="TRNA (URACIL(54)-C(5))-METHYLTRANSFERASE"/>
    <property type="match status" value="1"/>
</dbReference>
<evidence type="ECO:0000256" key="3">
    <source>
        <dbReference type="ARBA" id="ARBA00022691"/>
    </source>
</evidence>
<dbReference type="SUPFAM" id="SSF50249">
    <property type="entry name" value="Nucleic acid-binding proteins"/>
    <property type="match status" value="1"/>
</dbReference>
<evidence type="ECO:0000259" key="6">
    <source>
        <dbReference type="PROSITE" id="PS50926"/>
    </source>
</evidence>
<evidence type="ECO:0000313" key="7">
    <source>
        <dbReference type="EMBL" id="MEE6147210.1"/>
    </source>
</evidence>
<dbReference type="InterPro" id="IPR029063">
    <property type="entry name" value="SAM-dependent_MTases_sf"/>
</dbReference>
<feature type="binding site" evidence="4">
    <location>
        <position position="310"/>
    </location>
    <ligand>
        <name>S-adenosyl-L-methionine</name>
        <dbReference type="ChEBI" id="CHEBI:59789"/>
    </ligand>
</feature>
<comment type="caution">
    <text evidence="7">The sequence shown here is derived from an EMBL/GenBank/DDBJ whole genome shotgun (WGS) entry which is preliminary data.</text>
</comment>
<proteinExistence type="inferred from homology"/>
<keyword evidence="2 4" id="KW-0808">Transferase</keyword>